<dbReference type="Proteomes" id="UP000249789">
    <property type="component" value="Unassembled WGS sequence"/>
</dbReference>
<dbReference type="AlphaFoldDB" id="A0A8G1RLA8"/>
<dbReference type="VEuPathDB" id="FungiDB:BO72DRAFT_270150"/>
<gene>
    <name evidence="2" type="ORF">BO72DRAFT_270150</name>
</gene>
<feature type="transmembrane region" description="Helical" evidence="1">
    <location>
        <begin position="59"/>
        <end position="77"/>
    </location>
</feature>
<keyword evidence="1" id="KW-0812">Transmembrane</keyword>
<feature type="transmembrane region" description="Helical" evidence="1">
    <location>
        <begin position="89"/>
        <end position="107"/>
    </location>
</feature>
<proteinExistence type="predicted"/>
<evidence type="ECO:0000256" key="1">
    <source>
        <dbReference type="SAM" id="Phobius"/>
    </source>
</evidence>
<reference evidence="2 3" key="1">
    <citation type="submission" date="2018-02" db="EMBL/GenBank/DDBJ databases">
        <title>The genomes of Aspergillus section Nigri reveals drivers in fungal speciation.</title>
        <authorList>
            <consortium name="DOE Joint Genome Institute"/>
            <person name="Vesth T.C."/>
            <person name="Nybo J."/>
            <person name="Theobald S."/>
            <person name="Brandl J."/>
            <person name="Frisvad J.C."/>
            <person name="Nielsen K.F."/>
            <person name="Lyhne E.K."/>
            <person name="Kogle M.E."/>
            <person name="Kuo A."/>
            <person name="Riley R."/>
            <person name="Clum A."/>
            <person name="Nolan M."/>
            <person name="Lipzen A."/>
            <person name="Salamov A."/>
            <person name="Henrissat B."/>
            <person name="Wiebenga A."/>
            <person name="De vries R.P."/>
            <person name="Grigoriev I.V."/>
            <person name="Mortensen U.H."/>
            <person name="Andersen M.R."/>
            <person name="Baker S.E."/>
        </authorList>
    </citation>
    <scope>NUCLEOTIDE SEQUENCE [LARGE SCALE GENOMIC DNA]</scope>
    <source>
        <strain evidence="2 3">CBS 313.89</strain>
    </source>
</reference>
<organism evidence="2 3">
    <name type="scientific">Aspergillus fijiensis CBS 313.89</name>
    <dbReference type="NCBI Taxonomy" id="1448319"/>
    <lineage>
        <taxon>Eukaryota</taxon>
        <taxon>Fungi</taxon>
        <taxon>Dikarya</taxon>
        <taxon>Ascomycota</taxon>
        <taxon>Pezizomycotina</taxon>
        <taxon>Eurotiomycetes</taxon>
        <taxon>Eurotiomycetidae</taxon>
        <taxon>Eurotiales</taxon>
        <taxon>Aspergillaceae</taxon>
        <taxon>Aspergillus</taxon>
    </lineage>
</organism>
<dbReference type="GeneID" id="63857526"/>
<evidence type="ECO:0000313" key="3">
    <source>
        <dbReference type="Proteomes" id="UP000249789"/>
    </source>
</evidence>
<keyword evidence="1" id="KW-0472">Membrane</keyword>
<dbReference type="RefSeq" id="XP_040796573.1">
    <property type="nucleotide sequence ID" value="XM_040940193.1"/>
</dbReference>
<dbReference type="EMBL" id="KZ824693">
    <property type="protein sequence ID" value="RAK72561.1"/>
    <property type="molecule type" value="Genomic_DNA"/>
</dbReference>
<keyword evidence="1" id="KW-1133">Transmembrane helix</keyword>
<sequence length="127" mass="14203">MACASSCDFPPLSPLLPPHRRLPPSPFSQSKAYFLITPFSCPSLSSPYHQLITPVVFAWWWWFCFVPFLVTTCTVHAHVTSSPPLTLHISYYSITTTGSGFLSLSLTSSPPTWDNSPGFLWFLVDFS</sequence>
<name>A0A8G1RLA8_9EURO</name>
<keyword evidence="3" id="KW-1185">Reference proteome</keyword>
<protein>
    <submittedName>
        <fullName evidence="2">Uncharacterized protein</fullName>
    </submittedName>
</protein>
<evidence type="ECO:0000313" key="2">
    <source>
        <dbReference type="EMBL" id="RAK72561.1"/>
    </source>
</evidence>
<accession>A0A8G1RLA8</accession>